<keyword evidence="3" id="KW-1003">Cell membrane</keyword>
<dbReference type="InterPro" id="IPR010290">
    <property type="entry name" value="TM_effector"/>
</dbReference>
<keyword evidence="6 7" id="KW-0472">Membrane</keyword>
<evidence type="ECO:0000256" key="6">
    <source>
        <dbReference type="ARBA" id="ARBA00023136"/>
    </source>
</evidence>
<dbReference type="GO" id="GO:0005886">
    <property type="term" value="C:plasma membrane"/>
    <property type="evidence" value="ECO:0007669"/>
    <property type="project" value="UniProtKB-SubCell"/>
</dbReference>
<evidence type="ECO:0000313" key="8">
    <source>
        <dbReference type="EMBL" id="TDV40302.1"/>
    </source>
</evidence>
<dbReference type="OrthoDB" id="5494559at2"/>
<evidence type="ECO:0000256" key="3">
    <source>
        <dbReference type="ARBA" id="ARBA00022475"/>
    </source>
</evidence>
<keyword evidence="4 7" id="KW-0812">Transmembrane</keyword>
<evidence type="ECO:0000256" key="2">
    <source>
        <dbReference type="ARBA" id="ARBA00022448"/>
    </source>
</evidence>
<evidence type="ECO:0000256" key="5">
    <source>
        <dbReference type="ARBA" id="ARBA00022989"/>
    </source>
</evidence>
<evidence type="ECO:0000256" key="1">
    <source>
        <dbReference type="ARBA" id="ARBA00004429"/>
    </source>
</evidence>
<evidence type="ECO:0000256" key="4">
    <source>
        <dbReference type="ARBA" id="ARBA00022692"/>
    </source>
</evidence>
<feature type="transmembrane region" description="Helical" evidence="7">
    <location>
        <begin position="21"/>
        <end position="43"/>
    </location>
</feature>
<comment type="caution">
    <text evidence="8">The sequence shown here is derived from an EMBL/GenBank/DDBJ whole genome shotgun (WGS) entry which is preliminary data.</text>
</comment>
<proteinExistence type="predicted"/>
<feature type="transmembrane region" description="Helical" evidence="7">
    <location>
        <begin position="49"/>
        <end position="74"/>
    </location>
</feature>
<keyword evidence="5 7" id="KW-1133">Transmembrane helix</keyword>
<keyword evidence="2" id="KW-0813">Transport</keyword>
<dbReference type="AlphaFoldDB" id="A0A4R7UWG0"/>
<keyword evidence="9" id="KW-1185">Reference proteome</keyword>
<evidence type="ECO:0000313" key="9">
    <source>
        <dbReference type="Proteomes" id="UP000294927"/>
    </source>
</evidence>
<comment type="subcellular location">
    <subcellularLocation>
        <location evidence="1">Cell inner membrane</location>
        <topology evidence="1">Multi-pass membrane protein</topology>
    </subcellularLocation>
</comment>
<dbReference type="Pfam" id="PF05977">
    <property type="entry name" value="MFS_3"/>
    <property type="match status" value="1"/>
</dbReference>
<dbReference type="Gene3D" id="1.20.1250.20">
    <property type="entry name" value="MFS general substrate transporter like domains"/>
    <property type="match status" value="1"/>
</dbReference>
<sequence length="92" mass="9987">MFANALLDLTTLRTAVFRRVWFGQIASALGGQMTLVAVLFQVWDATRSPVWTGAVGMAQAVPLMVLSLFAGALVDRRDRRLVYLTAMTGQAG</sequence>
<dbReference type="InterPro" id="IPR036259">
    <property type="entry name" value="MFS_trans_sf"/>
</dbReference>
<dbReference type="Proteomes" id="UP000294927">
    <property type="component" value="Unassembled WGS sequence"/>
</dbReference>
<dbReference type="RefSeq" id="WP_133908260.1">
    <property type="nucleotide sequence ID" value="NZ_SOCP01000023.1"/>
</dbReference>
<accession>A0A4R7UWG0</accession>
<gene>
    <name evidence="8" type="ORF">CLV71_12312</name>
</gene>
<dbReference type="EMBL" id="SOCP01000023">
    <property type="protein sequence ID" value="TDV40302.1"/>
    <property type="molecule type" value="Genomic_DNA"/>
</dbReference>
<evidence type="ECO:0000256" key="7">
    <source>
        <dbReference type="SAM" id="Phobius"/>
    </source>
</evidence>
<reference evidence="8 9" key="1">
    <citation type="submission" date="2019-03" db="EMBL/GenBank/DDBJ databases">
        <title>Genomic Encyclopedia of Archaeal and Bacterial Type Strains, Phase II (KMG-II): from individual species to whole genera.</title>
        <authorList>
            <person name="Goeker M."/>
        </authorList>
    </citation>
    <scope>NUCLEOTIDE SEQUENCE [LARGE SCALE GENOMIC DNA]</scope>
    <source>
        <strain evidence="8 9">DSM 45499</strain>
    </source>
</reference>
<dbReference type="PANTHER" id="PTHR23513:SF9">
    <property type="entry name" value="ENTEROBACTIN EXPORTER ENTS"/>
    <property type="match status" value="1"/>
</dbReference>
<organism evidence="8 9">
    <name type="scientific">Actinophytocola oryzae</name>
    <dbReference type="NCBI Taxonomy" id="502181"/>
    <lineage>
        <taxon>Bacteria</taxon>
        <taxon>Bacillati</taxon>
        <taxon>Actinomycetota</taxon>
        <taxon>Actinomycetes</taxon>
        <taxon>Pseudonocardiales</taxon>
        <taxon>Pseudonocardiaceae</taxon>
    </lineage>
</organism>
<name>A0A4R7UWG0_9PSEU</name>
<dbReference type="PANTHER" id="PTHR23513">
    <property type="entry name" value="INTEGRAL MEMBRANE EFFLUX PROTEIN-RELATED"/>
    <property type="match status" value="1"/>
</dbReference>
<dbReference type="SUPFAM" id="SSF103473">
    <property type="entry name" value="MFS general substrate transporter"/>
    <property type="match status" value="1"/>
</dbReference>
<protein>
    <submittedName>
        <fullName evidence="8">Transmembrane secretion effector</fullName>
    </submittedName>
</protein>